<dbReference type="EMBL" id="JRNI01000016">
    <property type="protein sequence ID" value="KGF31209.1"/>
    <property type="molecule type" value="Genomic_DNA"/>
</dbReference>
<evidence type="ECO:0000313" key="1">
    <source>
        <dbReference type="EMBL" id="KGF31209.1"/>
    </source>
</evidence>
<dbReference type="eggNOG" id="ENOG502Z7SX">
    <property type="taxonomic scope" value="Bacteria"/>
</dbReference>
<protein>
    <submittedName>
        <fullName evidence="1">Gluconate 2-dehydrogenase</fullName>
    </submittedName>
</protein>
<gene>
    <name evidence="1" type="ORF">HMPREF2130_04480</name>
</gene>
<dbReference type="Pfam" id="PF13618">
    <property type="entry name" value="Gluconate_2-dh3"/>
    <property type="match status" value="1"/>
</dbReference>
<dbReference type="OrthoDB" id="8400810at2"/>
<dbReference type="Proteomes" id="UP000029629">
    <property type="component" value="Unassembled WGS sequence"/>
</dbReference>
<accession>A0A096BDH7</accession>
<evidence type="ECO:0000313" key="2">
    <source>
        <dbReference type="Proteomes" id="UP000029629"/>
    </source>
</evidence>
<dbReference type="PROSITE" id="PS51318">
    <property type="entry name" value="TAT"/>
    <property type="match status" value="1"/>
</dbReference>
<name>A0A096BDH7_9BURK</name>
<reference evidence="1 2" key="1">
    <citation type="submission" date="2014-07" db="EMBL/GenBank/DDBJ databases">
        <authorList>
            <person name="McCorrison J."/>
            <person name="Sanka R."/>
            <person name="Torralba M."/>
            <person name="Gillis M."/>
            <person name="Haft D.H."/>
            <person name="Methe B."/>
            <person name="Sutton G."/>
            <person name="Nelson K.E."/>
        </authorList>
    </citation>
    <scope>NUCLEOTIDE SEQUENCE [LARGE SCALE GENOMIC DNA]</scope>
    <source>
        <strain evidence="1 2">DNF00040</strain>
    </source>
</reference>
<organism evidence="1 2">
    <name type="scientific">Oligella urethralis DNF00040</name>
    <dbReference type="NCBI Taxonomy" id="1401065"/>
    <lineage>
        <taxon>Bacteria</taxon>
        <taxon>Pseudomonadati</taxon>
        <taxon>Pseudomonadota</taxon>
        <taxon>Betaproteobacteria</taxon>
        <taxon>Burkholderiales</taxon>
        <taxon>Alcaligenaceae</taxon>
        <taxon>Oligella</taxon>
    </lineage>
</organism>
<dbReference type="AlphaFoldDB" id="A0A096BDH7"/>
<comment type="caution">
    <text evidence="1">The sequence shown here is derived from an EMBL/GenBank/DDBJ whole genome shotgun (WGS) entry which is preliminary data.</text>
</comment>
<dbReference type="NCBIfam" id="TIGR01409">
    <property type="entry name" value="TAT_signal_seq"/>
    <property type="match status" value="1"/>
</dbReference>
<keyword evidence="2" id="KW-1185">Reference proteome</keyword>
<dbReference type="InterPro" id="IPR019546">
    <property type="entry name" value="TAT_signal_bac_arc"/>
</dbReference>
<dbReference type="InterPro" id="IPR027056">
    <property type="entry name" value="Gluconate_2DH_su3"/>
</dbReference>
<sequence>MPTRHWSPSRRHFLKAVGAGTVAVSLPAEAKISPPPPLNEYKPVFFNQEEWDFILAACARLIPSEGEGPGALETRVPVFIDLQMAGDFGKAADWYMEGPHYPDAKLDRGFQSPLSPAEIYRESISYINQWCEQHESNKFALLSEDIQDRVLTSCQKNEIGLKSELKEFFSLLLQNTKEGYFADPMYGGNYGLAAWKHIGFPGARAAFTEWVDQHNVPYPLGPVSISGERG</sequence>
<dbReference type="InterPro" id="IPR006311">
    <property type="entry name" value="TAT_signal"/>
</dbReference>
<proteinExistence type="predicted"/>
<dbReference type="RefSeq" id="WP_036558504.1">
    <property type="nucleotide sequence ID" value="NZ_JRNI01000016.1"/>
</dbReference>